<gene>
    <name evidence="3" type="ORF">L2W38_04070</name>
</gene>
<comment type="caution">
    <text evidence="3">The sequence shown here is derived from an EMBL/GenBank/DDBJ whole genome shotgun (WGS) entry which is preliminary data.</text>
</comment>
<dbReference type="NCBIfam" id="NF041131">
    <property type="entry name" value="RicT_YaaT_fam"/>
    <property type="match status" value="1"/>
</dbReference>
<evidence type="ECO:0000313" key="3">
    <source>
        <dbReference type="EMBL" id="MCF4141991.1"/>
    </source>
</evidence>
<feature type="domain" description="PSP1 C-terminal" evidence="2">
    <location>
        <begin position="77"/>
        <end position="162"/>
    </location>
</feature>
<organism evidence="3 4">
    <name type="scientific">Dethiosulfovibrio marinus</name>
    <dbReference type="NCBI Taxonomy" id="133532"/>
    <lineage>
        <taxon>Bacteria</taxon>
        <taxon>Thermotogati</taxon>
        <taxon>Synergistota</taxon>
        <taxon>Synergistia</taxon>
        <taxon>Synergistales</taxon>
        <taxon>Dethiosulfovibrionaceae</taxon>
        <taxon>Dethiosulfovibrio</taxon>
    </lineage>
</organism>
<dbReference type="Pfam" id="PF04468">
    <property type="entry name" value="PSP1"/>
    <property type="match status" value="1"/>
</dbReference>
<proteinExistence type="predicted"/>
<protein>
    <recommendedName>
        <fullName evidence="2">PSP1 C-terminal domain-containing protein</fullName>
    </recommendedName>
</protein>
<accession>A0ABS9ENY9</accession>
<feature type="compositionally biased region" description="Basic and acidic residues" evidence="1">
    <location>
        <begin position="432"/>
        <end position="441"/>
    </location>
</feature>
<evidence type="ECO:0000259" key="2">
    <source>
        <dbReference type="PROSITE" id="PS51411"/>
    </source>
</evidence>
<dbReference type="EMBL" id="JAKGUD010000003">
    <property type="protein sequence ID" value="MCF4141991.1"/>
    <property type="molecule type" value="Genomic_DNA"/>
</dbReference>
<feature type="compositionally biased region" description="Basic and acidic residues" evidence="1">
    <location>
        <begin position="321"/>
        <end position="342"/>
    </location>
</feature>
<dbReference type="PANTHER" id="PTHR43830">
    <property type="entry name" value="PROTEIN PSP1"/>
    <property type="match status" value="1"/>
</dbReference>
<evidence type="ECO:0000313" key="4">
    <source>
        <dbReference type="Proteomes" id="UP001200430"/>
    </source>
</evidence>
<dbReference type="Proteomes" id="UP001200430">
    <property type="component" value="Unassembled WGS sequence"/>
</dbReference>
<dbReference type="PROSITE" id="PS51411">
    <property type="entry name" value="PSP1_C"/>
    <property type="match status" value="1"/>
</dbReference>
<feature type="region of interest" description="Disordered" evidence="1">
    <location>
        <begin position="299"/>
        <end position="451"/>
    </location>
</feature>
<dbReference type="InterPro" id="IPR047767">
    <property type="entry name" value="PSP1-like"/>
</dbReference>
<sequence>MSVYLTIFGKPRYLGIMEVDSPVLVPGEPVAIETMRGIETATVGGPISEEQTELYRKANENSPKDGAQGGEPGLQTVTFVAQASEDDIVADQENRRDEEDVLFKARQLLGEHGLAMKIVDVEYLLDRKKLFFYFTAEQRIDFRAYVRDLAREFRTRIELRQIGVRDEAKVVRGIAPCGNPCCCSYWLHNFLPIGIKMVKEQNLALNPTKISGLCGRLMCCMSYEHHVYRDLWKKLPNPGSKIRSPRGTFILVGVDIDGENALVRTPDGAHVPVSVERFADFKEAVMAGEDWQPFVAVSDQEAEKPPIEPVFAMPTSTIRAVRKDKDEPSKKELRSDSSEKPSGKGASGNDSPSDKPKSSSRRRRRKKKKPAATSGEKTTDKSQGQKPPKDKVKQGTPKAKSGGKEQGPPEKGDSKPKPKRRRRRKKPGNNKNADKNVKKDGNNVSKGGTVD</sequence>
<feature type="compositionally biased region" description="Basic and acidic residues" evidence="1">
    <location>
        <begin position="407"/>
        <end position="416"/>
    </location>
</feature>
<feature type="compositionally biased region" description="Basic residues" evidence="1">
    <location>
        <begin position="358"/>
        <end position="370"/>
    </location>
</feature>
<dbReference type="PANTHER" id="PTHR43830:SF3">
    <property type="entry name" value="PROTEIN PSP1"/>
    <property type="match status" value="1"/>
</dbReference>
<dbReference type="InterPro" id="IPR007557">
    <property type="entry name" value="PSP1_C"/>
</dbReference>
<evidence type="ECO:0000256" key="1">
    <source>
        <dbReference type="SAM" id="MobiDB-lite"/>
    </source>
</evidence>
<feature type="compositionally biased region" description="Basic residues" evidence="1">
    <location>
        <begin position="417"/>
        <end position="428"/>
    </location>
</feature>
<dbReference type="RefSeq" id="WP_236098749.1">
    <property type="nucleotide sequence ID" value="NZ_JAKGUD010000003.1"/>
</dbReference>
<name>A0ABS9ENY9_9BACT</name>
<keyword evidence="4" id="KW-1185">Reference proteome</keyword>
<reference evidence="3 4" key="1">
    <citation type="submission" date="2022-01" db="EMBL/GenBank/DDBJ databases">
        <title>Dethiosulfovibrio faecalis sp. nov., a novel proteolytic, non-sulfur-reducing bacterium isolated from a marine aquaculture solid waste bioreactor.</title>
        <authorList>
            <person name="Grabowski S."/>
            <person name="Apolinario E."/>
            <person name="Schneider N."/>
            <person name="Marshall C.W."/>
            <person name="Sowers K.R."/>
        </authorList>
    </citation>
    <scope>NUCLEOTIDE SEQUENCE [LARGE SCALE GENOMIC DNA]</scope>
    <source>
        <strain evidence="3 4">DSM 12537</strain>
    </source>
</reference>
<feature type="compositionally biased region" description="Low complexity" evidence="1">
    <location>
        <begin position="442"/>
        <end position="451"/>
    </location>
</feature>